<gene>
    <name evidence="2" type="ORF">MGAL_10B020016</name>
</gene>
<dbReference type="SUPFAM" id="SSF52540">
    <property type="entry name" value="P-loop containing nucleoside triphosphate hydrolases"/>
    <property type="match status" value="1"/>
</dbReference>
<dbReference type="AlphaFoldDB" id="A0A8B6EFW2"/>
<accession>A0A8B6EFW2</accession>
<dbReference type="InterPro" id="IPR049050">
    <property type="entry name" value="nSTAND3"/>
</dbReference>
<evidence type="ECO:0000259" key="1">
    <source>
        <dbReference type="Pfam" id="PF20720"/>
    </source>
</evidence>
<dbReference type="InterPro" id="IPR027417">
    <property type="entry name" value="P-loop_NTPase"/>
</dbReference>
<reference evidence="2" key="1">
    <citation type="submission" date="2018-11" db="EMBL/GenBank/DDBJ databases">
        <authorList>
            <person name="Alioto T."/>
            <person name="Alioto T."/>
        </authorList>
    </citation>
    <scope>NUCLEOTIDE SEQUENCE</scope>
</reference>
<name>A0A8B6EFW2_MYTGA</name>
<dbReference type="EMBL" id="UYJE01005028">
    <property type="protein sequence ID" value="VDI33367.1"/>
    <property type="molecule type" value="Genomic_DNA"/>
</dbReference>
<evidence type="ECO:0000313" key="2">
    <source>
        <dbReference type="EMBL" id="VDI33367.1"/>
    </source>
</evidence>
<proteinExistence type="predicted"/>
<evidence type="ECO:0000313" key="3">
    <source>
        <dbReference type="Proteomes" id="UP000596742"/>
    </source>
</evidence>
<dbReference type="Proteomes" id="UP000596742">
    <property type="component" value="Unassembled WGS sequence"/>
</dbReference>
<protein>
    <recommendedName>
        <fullName evidence="1">Novel STAND NTPase 3 domain-containing protein</fullName>
    </recommendedName>
</protein>
<sequence>MSTTKIPHVSEEEENYLRLHLLMTGISSRAVRVLFDKEFSPVCLDATIKKETGKLIDLKNKRIINGAQWDLLFPRVALLGKLPDFMKSSTKFTKLALEGNLFTGEFYFLIDRSDLTVGFEFEYMSYTCNFQFLKAVKRLGGLDMDEECKELRSKHLDQSTVPWNIRVQIIQILDQWQNNDEYFVETKAAKHVLKCIQENSCVTITASSGVGKTATLQHVVLKMAEEGYDVLLVTNPHNIIEYYNPNQKTLFVIDNFCGTYSINQSDLYTWEPVMKRIEGLIQKSLIKIIVACRIQVYKDNKFEALSIFKTNVCNLLSEDLCLSQAEKESIAEIHLQTEASEIIQYSNLYECFPLLCKLYRDNTELNITEFFQNPFSVYEAEIEQLKKKEIFGKYCALALCVMFNNELKKEVLTEEIDKETKRIIKNTCEACRLQRSTSRLMLLDELDTLEHTFLKKENGVYRTIHNKLFDFFSYYFGKMIIQCVIKNSHYMFISERFSFKREKRYGTVYHCCTTTIPSNVHSKNG</sequence>
<organism evidence="2 3">
    <name type="scientific">Mytilus galloprovincialis</name>
    <name type="common">Mediterranean mussel</name>
    <dbReference type="NCBI Taxonomy" id="29158"/>
    <lineage>
        <taxon>Eukaryota</taxon>
        <taxon>Metazoa</taxon>
        <taxon>Spiralia</taxon>
        <taxon>Lophotrochozoa</taxon>
        <taxon>Mollusca</taxon>
        <taxon>Bivalvia</taxon>
        <taxon>Autobranchia</taxon>
        <taxon>Pteriomorphia</taxon>
        <taxon>Mytilida</taxon>
        <taxon>Mytiloidea</taxon>
        <taxon>Mytilidae</taxon>
        <taxon>Mytilinae</taxon>
        <taxon>Mytilus</taxon>
    </lineage>
</organism>
<feature type="domain" description="Novel STAND NTPase 3" evidence="1">
    <location>
        <begin position="183"/>
        <end position="336"/>
    </location>
</feature>
<keyword evidence="3" id="KW-1185">Reference proteome</keyword>
<dbReference type="Pfam" id="PF20720">
    <property type="entry name" value="nSTAND3"/>
    <property type="match status" value="1"/>
</dbReference>
<dbReference type="OrthoDB" id="5964200at2759"/>
<comment type="caution">
    <text evidence="2">The sequence shown here is derived from an EMBL/GenBank/DDBJ whole genome shotgun (WGS) entry which is preliminary data.</text>
</comment>